<reference evidence="6 7" key="1">
    <citation type="submission" date="2020-08" db="EMBL/GenBank/DDBJ databases">
        <title>Genomic Encyclopedia of Type Strains, Phase IV (KMG-IV): sequencing the most valuable type-strain genomes for metagenomic binning, comparative biology and taxonomic classification.</title>
        <authorList>
            <person name="Goeker M."/>
        </authorList>
    </citation>
    <scope>NUCLEOTIDE SEQUENCE [LARGE SCALE GENOMIC DNA]</scope>
    <source>
        <strain evidence="6 7">DSM 2461</strain>
    </source>
</reference>
<feature type="domain" description="GH16" evidence="5">
    <location>
        <begin position="50"/>
        <end position="344"/>
    </location>
</feature>
<evidence type="ECO:0000313" key="7">
    <source>
        <dbReference type="Proteomes" id="UP000587760"/>
    </source>
</evidence>
<gene>
    <name evidence="6" type="ORF">HNR50_002902</name>
</gene>
<dbReference type="InterPro" id="IPR000757">
    <property type="entry name" value="Beta-glucanase-like"/>
</dbReference>
<dbReference type="GO" id="GO:0005975">
    <property type="term" value="P:carbohydrate metabolic process"/>
    <property type="evidence" value="ECO:0007669"/>
    <property type="project" value="InterPro"/>
</dbReference>
<dbReference type="SUPFAM" id="SSF48403">
    <property type="entry name" value="Ankyrin repeat"/>
    <property type="match status" value="2"/>
</dbReference>
<organism evidence="6 7">
    <name type="scientific">Spirochaeta isovalerica</name>
    <dbReference type="NCBI Taxonomy" id="150"/>
    <lineage>
        <taxon>Bacteria</taxon>
        <taxon>Pseudomonadati</taxon>
        <taxon>Spirochaetota</taxon>
        <taxon>Spirochaetia</taxon>
        <taxon>Spirochaetales</taxon>
        <taxon>Spirochaetaceae</taxon>
        <taxon>Spirochaeta</taxon>
    </lineage>
</organism>
<dbReference type="GO" id="GO:0004553">
    <property type="term" value="F:hydrolase activity, hydrolyzing O-glycosyl compounds"/>
    <property type="evidence" value="ECO:0007669"/>
    <property type="project" value="InterPro"/>
</dbReference>
<evidence type="ECO:0000256" key="2">
    <source>
        <dbReference type="ARBA" id="ARBA00022737"/>
    </source>
</evidence>
<evidence type="ECO:0000259" key="5">
    <source>
        <dbReference type="PROSITE" id="PS51762"/>
    </source>
</evidence>
<dbReference type="Pfam" id="PF00722">
    <property type="entry name" value="Glyco_hydro_16"/>
    <property type="match status" value="1"/>
</dbReference>
<dbReference type="PROSITE" id="PS50297">
    <property type="entry name" value="ANK_REP_REGION"/>
    <property type="match status" value="1"/>
</dbReference>
<dbReference type="PROSITE" id="PS51762">
    <property type="entry name" value="GH16_2"/>
    <property type="match status" value="1"/>
</dbReference>
<dbReference type="Gene3D" id="1.25.40.20">
    <property type="entry name" value="Ankyrin repeat-containing domain"/>
    <property type="match status" value="3"/>
</dbReference>
<name>A0A841REG2_9SPIO</name>
<feature type="repeat" description="ANK" evidence="4">
    <location>
        <begin position="1293"/>
        <end position="1326"/>
    </location>
</feature>
<dbReference type="SMART" id="SM00248">
    <property type="entry name" value="ANK"/>
    <property type="match status" value="8"/>
</dbReference>
<dbReference type="PANTHER" id="PTHR24123:SF33">
    <property type="entry name" value="PROTEIN HOS4"/>
    <property type="match status" value="1"/>
</dbReference>
<keyword evidence="3 4" id="KW-0040">ANK repeat</keyword>
<dbReference type="Gene3D" id="2.60.120.200">
    <property type="match status" value="1"/>
</dbReference>
<dbReference type="InterPro" id="IPR051165">
    <property type="entry name" value="Multifunctional_ANK_Repeat"/>
</dbReference>
<comment type="similarity">
    <text evidence="1">Belongs to the glycosyl hydrolase 16 family.</text>
</comment>
<protein>
    <submittedName>
        <fullName evidence="6">Ankyrin repeat protein</fullName>
    </submittedName>
</protein>
<dbReference type="PROSITE" id="PS51257">
    <property type="entry name" value="PROKAR_LIPOPROTEIN"/>
    <property type="match status" value="1"/>
</dbReference>
<comment type="caution">
    <text evidence="6">The sequence shown here is derived from an EMBL/GenBank/DDBJ whole genome shotgun (WGS) entry which is preliminary data.</text>
</comment>
<dbReference type="PROSITE" id="PS50088">
    <property type="entry name" value="ANK_REPEAT"/>
    <property type="match status" value="1"/>
</dbReference>
<dbReference type="InterPro" id="IPR013320">
    <property type="entry name" value="ConA-like_dom_sf"/>
</dbReference>
<dbReference type="InterPro" id="IPR036770">
    <property type="entry name" value="Ankyrin_rpt-contain_sf"/>
</dbReference>
<evidence type="ECO:0000256" key="4">
    <source>
        <dbReference type="PROSITE-ProRule" id="PRU00023"/>
    </source>
</evidence>
<dbReference type="Proteomes" id="UP000587760">
    <property type="component" value="Unassembled WGS sequence"/>
</dbReference>
<evidence type="ECO:0000256" key="1">
    <source>
        <dbReference type="ARBA" id="ARBA00006865"/>
    </source>
</evidence>
<dbReference type="PANTHER" id="PTHR24123">
    <property type="entry name" value="ANKYRIN REPEAT-CONTAINING"/>
    <property type="match status" value="1"/>
</dbReference>
<keyword evidence="7" id="KW-1185">Reference proteome</keyword>
<evidence type="ECO:0000313" key="6">
    <source>
        <dbReference type="EMBL" id="MBB6481229.1"/>
    </source>
</evidence>
<dbReference type="Pfam" id="PF00023">
    <property type="entry name" value="Ank"/>
    <property type="match status" value="1"/>
</dbReference>
<dbReference type="InterPro" id="IPR002110">
    <property type="entry name" value="Ankyrin_rpt"/>
</dbReference>
<dbReference type="RefSeq" id="WP_184747468.1">
    <property type="nucleotide sequence ID" value="NZ_JACHGJ010000005.1"/>
</dbReference>
<proteinExistence type="inferred from homology"/>
<accession>A0A841REG2</accession>
<dbReference type="EMBL" id="JACHGJ010000005">
    <property type="protein sequence ID" value="MBB6481229.1"/>
    <property type="molecule type" value="Genomic_DNA"/>
</dbReference>
<sequence>MSRFVKELFFLFIAVLFIASCSNSSEFKRDPYGFLNKIPNGSSFSEIFVYEYPDEPYPLHFGIDRSNPNSNYYSWHLPVAEIAPPEGKATDSVNIRAIENTQFTGEGAEFLVSYDSQRESVLSGGLIATGISRFGRYKVDFKAAEGESVYTRIQIHSILSDFKDKNGGYIRMMVPGSNPSQIYLAVDTKLDDPSAPSHYSFKLELGFNAAESVHSYSFEWLPDRVLFFVDGEEVHRYEPGEEMTTGSELPDESAIPLFPGIFQAGVICYGDDESLKKPEVPAPVGLVREASFTTLSELEEYEDLYPVGWDGSMDRHFFNHRNNGTRYPELRYVDWLRLYPRQASLTDFFQQDFPYAANTFHLPDASGSIEPELVEYAKTHSAEEVRQRIKAGGNPDAIVLYDSEYERYFSTLIGIYIGKRDIEMVRFLLENGGGSSRDLNLELGMAVSAASVEILALLCEAGAPLAAADTGPSLVRFALYSGNPDWASALVGLGALANIADLPADDRDILTEIGKLAATQGNLEIVALLDSAGIGYSPEMFVLAAEHNRNEIFRFLLSSHVIPDEYFYADSEAIYDGAQTLNWLLRNGNMEIIALLDDLGYTLYPWIAGETMRSGNVSMLRYLVENLRLDPFGRSYRPAPGTGFAVFEGYPQRKVGIGRKEYEPDPAVIEYLAGLDYSWTDDPYLLNWLMSKAPEHPVLFPLLETVLKVYPEADLNENSDFRSALFEHGNPEAVEYALKLGMDPSIVLGKGTDRAKSLLINSVLKRDLDLIRLLIDAGADVDWENADGQTARSLALEAALPPIPGLITESDEVNLYAIADFLIEYSDNKIAKTHGRMLQREALARLKQMLSETDPSVLELTAGETLRQYFLNAAKYELPLKSEREHTTPFLFGSVKAILETGHVSPERNPDLLEVFLDSFLYLTRNTQTQELYAREIVIPLVDLGFKAPGSNHLMKLLDFMTRWDVDGYPYGGDDLFFESLVNAGQTVIPEFMSPSSPKTHQFTMIRTFFENSNLCSDGKAGTLVAAGLDGAMNDPDTGESLLQIALADRGQSETIEALLDGGAVPRYSEPEEIDLRPATEIHYYVGAPYPEMTFNSNESVDVPLDSKRLYHSSVESTPFPNAFFRGEFPGLRKAASGVRYGHNPKYPPKFVDDMNSDLVASATLGHSPSVLAKMIAAGAETDEFNQFGFTALDYAMVSLGGDELVELLYYWPDESAIPEEEPGVVDPNYHYISSDLSGSPLFPLTMSDNVIGFSPLMFALSNSTVNPWVIRGIIEGSPENQRSEMINHKSLSGNTALILAVWNGMSREILEILLEYGADPYVWNKVGVNVFLLADFNGIQWQQDFLKPLLLKAPEAMKAELLDQEYQSNLKKLLRWK</sequence>
<dbReference type="SUPFAM" id="SSF49899">
    <property type="entry name" value="Concanavalin A-like lectins/glucanases"/>
    <property type="match status" value="1"/>
</dbReference>
<keyword evidence="2" id="KW-0677">Repeat</keyword>
<evidence type="ECO:0000256" key="3">
    <source>
        <dbReference type="ARBA" id="ARBA00023043"/>
    </source>
</evidence>